<organism evidence="3 4">
    <name type="scientific">Congregibacter brevis</name>
    <dbReference type="NCBI Taxonomy" id="3081201"/>
    <lineage>
        <taxon>Bacteria</taxon>
        <taxon>Pseudomonadati</taxon>
        <taxon>Pseudomonadota</taxon>
        <taxon>Gammaproteobacteria</taxon>
        <taxon>Cellvibrionales</taxon>
        <taxon>Halieaceae</taxon>
        <taxon>Congregibacter</taxon>
    </lineage>
</organism>
<name>A0ABZ0I8N0_9GAMM</name>
<evidence type="ECO:0000256" key="2">
    <source>
        <dbReference type="SAM" id="SignalP"/>
    </source>
</evidence>
<dbReference type="SUPFAM" id="SSF110296">
    <property type="entry name" value="Oligoxyloglucan reducing end-specific cellobiohydrolase"/>
    <property type="match status" value="1"/>
</dbReference>
<dbReference type="CDD" id="cd15482">
    <property type="entry name" value="Sialidase_non-viral"/>
    <property type="match status" value="2"/>
</dbReference>
<dbReference type="Gene3D" id="2.120.10.10">
    <property type="match status" value="2"/>
</dbReference>
<dbReference type="EMBL" id="CP136865">
    <property type="protein sequence ID" value="WOJ95470.1"/>
    <property type="molecule type" value="Genomic_DNA"/>
</dbReference>
<dbReference type="EC" id="3.2.1.-" evidence="3"/>
<sequence>MTDWKSLLLLSSCMAISTVTQAQVVPPAAVLELQSRIDHLDTLAREPMIVQHPDGALFVSGYPSQVSGKDWTVPPLLWRSDDDGNNWERGDVGPKESGAQGNSDVDLSVGPEGTLYMASMGFNRETRAGTHIAMGSSIDTGETWNWQFLSQNRLDDRPWVAVGENGTAHAIWNGSAGVSYAQSIDQGAAWNAPTAIAPRGGSSHLAVGTNGRLAVRVSPIGASANTFDLESDYLLVSTDDGATWTKQEPPGRIEWDPTFADPTAVPRWVEPLAWTADGSLHHVWSEGSIVKHGVSKDLGETWKISAISTSYGIAFYPFLTSDGEDKLAATWFVKDAQGLSARLAQLNYSPHTAAVEAHEAAPFVPDAWEETVAYKSLSPAGEYIPVSFLANGDLAVVSPVQNIHDDRWGFTFWRFSLVSE</sequence>
<evidence type="ECO:0000256" key="1">
    <source>
        <dbReference type="SAM" id="MobiDB-lite"/>
    </source>
</evidence>
<feature type="compositionally biased region" description="Basic and acidic residues" evidence="1">
    <location>
        <begin position="79"/>
        <end position="94"/>
    </location>
</feature>
<reference evidence="3 4" key="1">
    <citation type="submission" date="2023-10" db="EMBL/GenBank/DDBJ databases">
        <title>Two novel species belonging to the OM43/NOR5 clade.</title>
        <authorList>
            <person name="Park M."/>
        </authorList>
    </citation>
    <scope>NUCLEOTIDE SEQUENCE [LARGE SCALE GENOMIC DNA]</scope>
    <source>
        <strain evidence="3 4">IMCC45268</strain>
    </source>
</reference>
<feature type="region of interest" description="Disordered" evidence="1">
    <location>
        <begin position="78"/>
        <end position="106"/>
    </location>
</feature>
<keyword evidence="3" id="KW-0378">Hydrolase</keyword>
<gene>
    <name evidence="3" type="ORF">R0137_09385</name>
</gene>
<dbReference type="GO" id="GO:0016798">
    <property type="term" value="F:hydrolase activity, acting on glycosyl bonds"/>
    <property type="evidence" value="ECO:0007669"/>
    <property type="project" value="UniProtKB-KW"/>
</dbReference>
<keyword evidence="4" id="KW-1185">Reference proteome</keyword>
<proteinExistence type="predicted"/>
<dbReference type="Proteomes" id="UP001626549">
    <property type="component" value="Chromosome"/>
</dbReference>
<keyword evidence="3" id="KW-0326">Glycosidase</keyword>
<evidence type="ECO:0000313" key="3">
    <source>
        <dbReference type="EMBL" id="WOJ95470.1"/>
    </source>
</evidence>
<feature type="chain" id="PRO_5045741484" evidence="2">
    <location>
        <begin position="23"/>
        <end position="420"/>
    </location>
</feature>
<accession>A0ABZ0I8N0</accession>
<feature type="signal peptide" evidence="2">
    <location>
        <begin position="1"/>
        <end position="22"/>
    </location>
</feature>
<keyword evidence="2" id="KW-0732">Signal</keyword>
<dbReference type="RefSeq" id="WP_407326168.1">
    <property type="nucleotide sequence ID" value="NZ_CP136865.1"/>
</dbReference>
<evidence type="ECO:0000313" key="4">
    <source>
        <dbReference type="Proteomes" id="UP001626549"/>
    </source>
</evidence>
<protein>
    <submittedName>
        <fullName evidence="3">Sialidase family protein</fullName>
        <ecNumber evidence="3">3.2.1.-</ecNumber>
    </submittedName>
</protein>